<protein>
    <submittedName>
        <fullName evidence="11">Do family serine endopeptidase</fullName>
        <ecNumber evidence="11">3.4.21.107</ecNumber>
    </submittedName>
</protein>
<dbReference type="EMBL" id="JBHSUC010000003">
    <property type="protein sequence ID" value="MFC6361204.1"/>
    <property type="molecule type" value="Genomic_DNA"/>
</dbReference>
<keyword evidence="3" id="KW-0645">Protease</keyword>
<dbReference type="InterPro" id="IPR041489">
    <property type="entry name" value="PDZ_6"/>
</dbReference>
<feature type="chain" id="PRO_5045063562" evidence="9">
    <location>
        <begin position="28"/>
        <end position="458"/>
    </location>
</feature>
<evidence type="ECO:0000256" key="5">
    <source>
        <dbReference type="ARBA" id="ARBA00022737"/>
    </source>
</evidence>
<evidence type="ECO:0000256" key="6">
    <source>
        <dbReference type="ARBA" id="ARBA00022764"/>
    </source>
</evidence>
<dbReference type="SUPFAM" id="SSF50494">
    <property type="entry name" value="Trypsin-like serine proteases"/>
    <property type="match status" value="1"/>
</dbReference>
<evidence type="ECO:0000256" key="8">
    <source>
        <dbReference type="ARBA" id="ARBA00022825"/>
    </source>
</evidence>
<dbReference type="Gene3D" id="2.30.42.10">
    <property type="match status" value="2"/>
</dbReference>
<dbReference type="Pfam" id="PF13365">
    <property type="entry name" value="Trypsin_2"/>
    <property type="match status" value="1"/>
</dbReference>
<dbReference type="RefSeq" id="WP_212710564.1">
    <property type="nucleotide sequence ID" value="NZ_BAAAFW010000012.1"/>
</dbReference>
<reference evidence="12" key="1">
    <citation type="journal article" date="2019" name="Int. J. Syst. Evol. Microbiol.">
        <title>The Global Catalogue of Microorganisms (GCM) 10K type strain sequencing project: providing services to taxonomists for standard genome sequencing and annotation.</title>
        <authorList>
            <consortium name="The Broad Institute Genomics Platform"/>
            <consortium name="The Broad Institute Genome Sequencing Center for Infectious Disease"/>
            <person name="Wu L."/>
            <person name="Ma J."/>
        </authorList>
    </citation>
    <scope>NUCLEOTIDE SEQUENCE [LARGE SCALE GENOMIC DNA]</scope>
    <source>
        <strain evidence="12">CGMCC 4.1530</strain>
    </source>
</reference>
<sequence>MKKLSPLLLAMTLSAGLNLSLTPAAHASLPVKVQGQQLPSLAPMLAQVLPSVVSVKVSGIQTPSATAQLPGPLKKFYGQQPPQNPQGTPFEGLGSGVIINAGKGYILTNYHVINGASKITVQLSDGSEYNAKLTGSDSQSDIALIQISNPKNLTQIKTGNSDQLQVGDFAVAIGNPYGLGQTATSGIISALGRSGLNIEGLENFIQTDAAINRGNSGGALVNLRGELIGINTAILASGGGNIGIGFAIPGNMALNIADQLIKYGQVKRGQLGIKGTELTADMAKAFRVNVNHGAFVAQVLPGSAAEKAGIKAGDIITTLNDKAISGFGELRAKVATSAPGERVRLGLLRDGKPLNLVVTLDQSTASQPVTKELSLPALQGAEFGDGQTAAKEKGIQVLSVSPQSAAAQTGFRPGDVIVSINHQRVQSLEALKKVLDTKPDVIALNVIRGKESIYLLMR</sequence>
<keyword evidence="5" id="KW-0677">Repeat</keyword>
<keyword evidence="12" id="KW-1185">Reference proteome</keyword>
<evidence type="ECO:0000259" key="10">
    <source>
        <dbReference type="PROSITE" id="PS50106"/>
    </source>
</evidence>
<evidence type="ECO:0000256" key="1">
    <source>
        <dbReference type="ARBA" id="ARBA00004418"/>
    </source>
</evidence>
<feature type="domain" description="PDZ" evidence="10">
    <location>
        <begin position="260"/>
        <end position="351"/>
    </location>
</feature>
<dbReference type="InterPro" id="IPR001478">
    <property type="entry name" value="PDZ"/>
</dbReference>
<comment type="caution">
    <text evidence="11">The sequence shown here is derived from an EMBL/GenBank/DDBJ whole genome shotgun (WGS) entry which is preliminary data.</text>
</comment>
<keyword evidence="4 9" id="KW-0732">Signal</keyword>
<evidence type="ECO:0000256" key="9">
    <source>
        <dbReference type="SAM" id="SignalP"/>
    </source>
</evidence>
<dbReference type="Proteomes" id="UP001596215">
    <property type="component" value="Unassembled WGS sequence"/>
</dbReference>
<dbReference type="SMART" id="SM00228">
    <property type="entry name" value="PDZ"/>
    <property type="match status" value="2"/>
</dbReference>
<dbReference type="SUPFAM" id="SSF50156">
    <property type="entry name" value="PDZ domain-like"/>
    <property type="match status" value="2"/>
</dbReference>
<dbReference type="InterPro" id="IPR009003">
    <property type="entry name" value="Peptidase_S1_PA"/>
</dbReference>
<keyword evidence="7 11" id="KW-0378">Hydrolase</keyword>
<keyword evidence="8" id="KW-0720">Serine protease</keyword>
<evidence type="ECO:0000256" key="3">
    <source>
        <dbReference type="ARBA" id="ARBA00022670"/>
    </source>
</evidence>
<dbReference type="PANTHER" id="PTHR22939:SF101">
    <property type="entry name" value="PERIPLASMIC PH-DEPENDENT SERINE ENDOPROTEASE DEGQ"/>
    <property type="match status" value="1"/>
</dbReference>
<comment type="similarity">
    <text evidence="2">Belongs to the peptidase S1C family.</text>
</comment>
<proteinExistence type="inferred from homology"/>
<evidence type="ECO:0000313" key="12">
    <source>
        <dbReference type="Proteomes" id="UP001596215"/>
    </source>
</evidence>
<dbReference type="Gene3D" id="2.40.10.120">
    <property type="match status" value="1"/>
</dbReference>
<dbReference type="InterPro" id="IPR001940">
    <property type="entry name" value="Peptidase_S1C"/>
</dbReference>
<name>A0ABW1VJW1_9GAMM</name>
<evidence type="ECO:0000256" key="4">
    <source>
        <dbReference type="ARBA" id="ARBA00022729"/>
    </source>
</evidence>
<dbReference type="PANTHER" id="PTHR22939">
    <property type="entry name" value="SERINE PROTEASE FAMILY S1C HTRA-RELATED"/>
    <property type="match status" value="1"/>
</dbReference>
<evidence type="ECO:0000256" key="2">
    <source>
        <dbReference type="ARBA" id="ARBA00010541"/>
    </source>
</evidence>
<feature type="domain" description="PDZ" evidence="10">
    <location>
        <begin position="357"/>
        <end position="450"/>
    </location>
</feature>
<dbReference type="PROSITE" id="PS50106">
    <property type="entry name" value="PDZ"/>
    <property type="match status" value="2"/>
</dbReference>
<dbReference type="InterPro" id="IPR036034">
    <property type="entry name" value="PDZ_sf"/>
</dbReference>
<dbReference type="NCBIfam" id="TIGR02037">
    <property type="entry name" value="degP_htrA_DO"/>
    <property type="match status" value="1"/>
</dbReference>
<comment type="subcellular location">
    <subcellularLocation>
        <location evidence="1">Periplasm</location>
    </subcellularLocation>
</comment>
<organism evidence="11 12">
    <name type="scientific">Tatumella punctata</name>
    <dbReference type="NCBI Taxonomy" id="399969"/>
    <lineage>
        <taxon>Bacteria</taxon>
        <taxon>Pseudomonadati</taxon>
        <taxon>Pseudomonadota</taxon>
        <taxon>Gammaproteobacteria</taxon>
        <taxon>Enterobacterales</taxon>
        <taxon>Erwiniaceae</taxon>
        <taxon>Tatumella</taxon>
    </lineage>
</organism>
<dbReference type="CDD" id="cd23084">
    <property type="entry name" value="cpPDZ2_DegP-like"/>
    <property type="match status" value="1"/>
</dbReference>
<gene>
    <name evidence="11" type="ORF">ACFP73_03695</name>
</gene>
<evidence type="ECO:0000313" key="11">
    <source>
        <dbReference type="EMBL" id="MFC6361204.1"/>
    </source>
</evidence>
<evidence type="ECO:0000256" key="7">
    <source>
        <dbReference type="ARBA" id="ARBA00022801"/>
    </source>
</evidence>
<dbReference type="GO" id="GO:0016787">
    <property type="term" value="F:hydrolase activity"/>
    <property type="evidence" value="ECO:0007669"/>
    <property type="project" value="UniProtKB-KW"/>
</dbReference>
<dbReference type="InterPro" id="IPR011782">
    <property type="entry name" value="Pept_S1C_Do"/>
</dbReference>
<dbReference type="Pfam" id="PF13180">
    <property type="entry name" value="PDZ_2"/>
    <property type="match status" value="1"/>
</dbReference>
<feature type="signal peptide" evidence="9">
    <location>
        <begin position="1"/>
        <end position="27"/>
    </location>
</feature>
<dbReference type="EC" id="3.4.21.107" evidence="11"/>
<dbReference type="PRINTS" id="PR00834">
    <property type="entry name" value="PROTEASES2C"/>
</dbReference>
<dbReference type="Pfam" id="PF17820">
    <property type="entry name" value="PDZ_6"/>
    <property type="match status" value="1"/>
</dbReference>
<keyword evidence="6" id="KW-0574">Periplasm</keyword>
<dbReference type="CDD" id="cd10839">
    <property type="entry name" value="cpPDZ1_DegP-like"/>
    <property type="match status" value="1"/>
</dbReference>
<accession>A0ABW1VJW1</accession>